<evidence type="ECO:0000256" key="4">
    <source>
        <dbReference type="ARBA" id="ARBA00023163"/>
    </source>
</evidence>
<reference evidence="6 7" key="1">
    <citation type="submission" date="2018-07" db="EMBL/GenBank/DDBJ databases">
        <title>Chryseobacterium lacus sp. nov., isolated from lake water.</title>
        <authorList>
            <person name="Li C.-M."/>
        </authorList>
    </citation>
    <scope>NUCLEOTIDE SEQUENCE [LARGE SCALE GENOMIC DNA]</scope>
    <source>
        <strain evidence="6 7">YLOS41</strain>
    </source>
</reference>
<keyword evidence="2" id="KW-0731">Sigma factor</keyword>
<dbReference type="PANTHER" id="PTHR43133">
    <property type="entry name" value="RNA POLYMERASE ECF-TYPE SIGMA FACTO"/>
    <property type="match status" value="1"/>
</dbReference>
<accession>A0A368MXK4</accession>
<keyword evidence="3" id="KW-0238">DNA-binding</keyword>
<sequence length="111" mass="13099">MSHLLEHHFIEAKKQNRNAQKALYEMFSGKMLSIALSYTGNLHDAEDVLQNAFYKGFTKIKDCQDWKTFPGWLRRIVINESISFLRQNQKIFFTDLSEMESEIENDCCRSE</sequence>
<evidence type="ECO:0000256" key="3">
    <source>
        <dbReference type="ARBA" id="ARBA00023125"/>
    </source>
</evidence>
<dbReference type="InterPro" id="IPR007627">
    <property type="entry name" value="RNA_pol_sigma70_r2"/>
</dbReference>
<comment type="caution">
    <text evidence="6">The sequence shown here is derived from an EMBL/GenBank/DDBJ whole genome shotgun (WGS) entry which is preliminary data.</text>
</comment>
<name>A0A368MXK4_9FLAO</name>
<dbReference type="InterPro" id="IPR013325">
    <property type="entry name" value="RNA_pol_sigma_r2"/>
</dbReference>
<keyword evidence="7" id="KW-1185">Reference proteome</keyword>
<organism evidence="6 7">
    <name type="scientific">Chryseobacterium lacus</name>
    <dbReference type="NCBI Taxonomy" id="2058346"/>
    <lineage>
        <taxon>Bacteria</taxon>
        <taxon>Pseudomonadati</taxon>
        <taxon>Bacteroidota</taxon>
        <taxon>Flavobacteriia</taxon>
        <taxon>Flavobacteriales</taxon>
        <taxon>Weeksellaceae</taxon>
        <taxon>Chryseobacterium group</taxon>
        <taxon>Chryseobacterium</taxon>
    </lineage>
</organism>
<dbReference type="Proteomes" id="UP000252172">
    <property type="component" value="Unassembled WGS sequence"/>
</dbReference>
<dbReference type="PANTHER" id="PTHR43133:SF8">
    <property type="entry name" value="RNA POLYMERASE SIGMA FACTOR HI_1459-RELATED"/>
    <property type="match status" value="1"/>
</dbReference>
<evidence type="ECO:0000313" key="7">
    <source>
        <dbReference type="Proteomes" id="UP000252172"/>
    </source>
</evidence>
<dbReference type="Pfam" id="PF04542">
    <property type="entry name" value="Sigma70_r2"/>
    <property type="match status" value="1"/>
</dbReference>
<dbReference type="SUPFAM" id="SSF88946">
    <property type="entry name" value="Sigma2 domain of RNA polymerase sigma factors"/>
    <property type="match status" value="1"/>
</dbReference>
<evidence type="ECO:0000256" key="1">
    <source>
        <dbReference type="ARBA" id="ARBA00023015"/>
    </source>
</evidence>
<dbReference type="GO" id="GO:0016987">
    <property type="term" value="F:sigma factor activity"/>
    <property type="evidence" value="ECO:0007669"/>
    <property type="project" value="UniProtKB-KW"/>
</dbReference>
<dbReference type="Gene3D" id="1.10.1740.10">
    <property type="match status" value="1"/>
</dbReference>
<dbReference type="RefSeq" id="WP_114303958.1">
    <property type="nucleotide sequence ID" value="NZ_QPIE01000005.1"/>
</dbReference>
<dbReference type="OrthoDB" id="1056775at2"/>
<dbReference type="InterPro" id="IPR039425">
    <property type="entry name" value="RNA_pol_sigma-70-like"/>
</dbReference>
<dbReference type="AlphaFoldDB" id="A0A368MXK4"/>
<dbReference type="GO" id="GO:0006352">
    <property type="term" value="P:DNA-templated transcription initiation"/>
    <property type="evidence" value="ECO:0007669"/>
    <property type="project" value="InterPro"/>
</dbReference>
<evidence type="ECO:0000313" key="6">
    <source>
        <dbReference type="EMBL" id="RCU42746.1"/>
    </source>
</evidence>
<dbReference type="GO" id="GO:0003677">
    <property type="term" value="F:DNA binding"/>
    <property type="evidence" value="ECO:0007669"/>
    <property type="project" value="UniProtKB-KW"/>
</dbReference>
<dbReference type="EMBL" id="QPIE01000005">
    <property type="protein sequence ID" value="RCU42746.1"/>
    <property type="molecule type" value="Genomic_DNA"/>
</dbReference>
<protein>
    <recommendedName>
        <fullName evidence="5">RNA polymerase sigma-70 region 2 domain-containing protein</fullName>
    </recommendedName>
</protein>
<keyword evidence="1" id="KW-0805">Transcription regulation</keyword>
<keyword evidence="4" id="KW-0804">Transcription</keyword>
<gene>
    <name evidence="6" type="ORF">DQ356_08010</name>
</gene>
<proteinExistence type="predicted"/>
<evidence type="ECO:0000256" key="2">
    <source>
        <dbReference type="ARBA" id="ARBA00023082"/>
    </source>
</evidence>
<evidence type="ECO:0000259" key="5">
    <source>
        <dbReference type="Pfam" id="PF04542"/>
    </source>
</evidence>
<feature type="domain" description="RNA polymerase sigma-70 region 2" evidence="5">
    <location>
        <begin position="23"/>
        <end position="90"/>
    </location>
</feature>